<reference evidence="3" key="1">
    <citation type="submission" date="2022-11" db="EMBL/GenBank/DDBJ databases">
        <authorList>
            <person name="Petersen C."/>
        </authorList>
    </citation>
    <scope>NUCLEOTIDE SEQUENCE</scope>
    <source>
        <strain evidence="3">IBT 21917</strain>
    </source>
</reference>
<dbReference type="Pfam" id="PF03959">
    <property type="entry name" value="FSH1"/>
    <property type="match status" value="1"/>
</dbReference>
<dbReference type="PANTHER" id="PTHR48070:SF7">
    <property type="entry name" value="SERINE HYDROLASE FSH DOMAIN-CONTAINING PROTEIN-RELATED"/>
    <property type="match status" value="1"/>
</dbReference>
<dbReference type="GO" id="GO:0072330">
    <property type="term" value="P:monocarboxylic acid biosynthetic process"/>
    <property type="evidence" value="ECO:0007669"/>
    <property type="project" value="UniProtKB-ARBA"/>
</dbReference>
<dbReference type="GO" id="GO:0005737">
    <property type="term" value="C:cytoplasm"/>
    <property type="evidence" value="ECO:0007669"/>
    <property type="project" value="TreeGrafter"/>
</dbReference>
<dbReference type="PANTHER" id="PTHR48070">
    <property type="entry name" value="ESTERASE OVCA2"/>
    <property type="match status" value="1"/>
</dbReference>
<dbReference type="GO" id="GO:0005634">
    <property type="term" value="C:nucleus"/>
    <property type="evidence" value="ECO:0007669"/>
    <property type="project" value="TreeGrafter"/>
</dbReference>
<proteinExistence type="predicted"/>
<dbReference type="GO" id="GO:0019748">
    <property type="term" value="P:secondary metabolic process"/>
    <property type="evidence" value="ECO:0007669"/>
    <property type="project" value="TreeGrafter"/>
</dbReference>
<dbReference type="SUPFAM" id="SSF53474">
    <property type="entry name" value="alpha/beta-Hydrolases"/>
    <property type="match status" value="1"/>
</dbReference>
<dbReference type="GO" id="GO:0016787">
    <property type="term" value="F:hydrolase activity"/>
    <property type="evidence" value="ECO:0007669"/>
    <property type="project" value="UniProtKB-KW"/>
</dbReference>
<dbReference type="AlphaFoldDB" id="A0A9W9LX94"/>
<sequence>MRFLCLHGASTNGEIFELQTGGLRQELEKKGHRFKFMNGKRHTTVEAELEGIVDGPFYSHYPRDTSPGAALSEAFEHTQRIIAEQGPFDAVMGFSQGAALAAAMIVHHAQTNPHAPPLFRVAVFLCGGAPYESSGLENLVPKSDTYPITIPTAHVVGKMDPLYPESMRLYGLCEPAQATFFDHGSKHMVPFDQRSNEEMVRVIEETVAKAMRG</sequence>
<keyword evidence="1" id="KW-0378">Hydrolase</keyword>
<dbReference type="InterPro" id="IPR050593">
    <property type="entry name" value="LovG"/>
</dbReference>
<dbReference type="Gene3D" id="3.40.50.1820">
    <property type="entry name" value="alpha/beta hydrolase"/>
    <property type="match status" value="1"/>
</dbReference>
<organism evidence="3 4">
    <name type="scientific">Penicillium capsulatum</name>
    <dbReference type="NCBI Taxonomy" id="69766"/>
    <lineage>
        <taxon>Eukaryota</taxon>
        <taxon>Fungi</taxon>
        <taxon>Dikarya</taxon>
        <taxon>Ascomycota</taxon>
        <taxon>Pezizomycotina</taxon>
        <taxon>Eurotiomycetes</taxon>
        <taxon>Eurotiomycetidae</taxon>
        <taxon>Eurotiales</taxon>
        <taxon>Aspergillaceae</taxon>
        <taxon>Penicillium</taxon>
    </lineage>
</organism>
<protein>
    <recommendedName>
        <fullName evidence="2">Serine hydrolase domain-containing protein</fullName>
    </recommendedName>
</protein>
<reference evidence="3" key="2">
    <citation type="journal article" date="2023" name="IMA Fungus">
        <title>Comparative genomic study of the Penicillium genus elucidates a diverse pangenome and 15 lateral gene transfer events.</title>
        <authorList>
            <person name="Petersen C."/>
            <person name="Sorensen T."/>
            <person name="Nielsen M.R."/>
            <person name="Sondergaard T.E."/>
            <person name="Sorensen J.L."/>
            <person name="Fitzpatrick D.A."/>
            <person name="Frisvad J.C."/>
            <person name="Nielsen K.L."/>
        </authorList>
    </citation>
    <scope>NUCLEOTIDE SEQUENCE</scope>
    <source>
        <strain evidence="3">IBT 21917</strain>
    </source>
</reference>
<dbReference type="GO" id="GO:0017000">
    <property type="term" value="P:antibiotic biosynthetic process"/>
    <property type="evidence" value="ECO:0007669"/>
    <property type="project" value="UniProtKB-ARBA"/>
</dbReference>
<feature type="domain" description="Serine hydrolase" evidence="2">
    <location>
        <begin position="2"/>
        <end position="197"/>
    </location>
</feature>
<evidence type="ECO:0000313" key="4">
    <source>
        <dbReference type="Proteomes" id="UP001146351"/>
    </source>
</evidence>
<dbReference type="EMBL" id="JAPQKO010000002">
    <property type="protein sequence ID" value="KAJ5180097.1"/>
    <property type="molecule type" value="Genomic_DNA"/>
</dbReference>
<dbReference type="Proteomes" id="UP001146351">
    <property type="component" value="Unassembled WGS sequence"/>
</dbReference>
<accession>A0A9W9LX94</accession>
<comment type="caution">
    <text evidence="3">The sequence shown here is derived from an EMBL/GenBank/DDBJ whole genome shotgun (WGS) entry which is preliminary data.</text>
</comment>
<dbReference type="InterPro" id="IPR029058">
    <property type="entry name" value="AB_hydrolase_fold"/>
</dbReference>
<keyword evidence="4" id="KW-1185">Reference proteome</keyword>
<name>A0A9W9LX94_9EURO</name>
<evidence type="ECO:0000259" key="2">
    <source>
        <dbReference type="Pfam" id="PF03959"/>
    </source>
</evidence>
<dbReference type="OrthoDB" id="2094269at2759"/>
<dbReference type="InterPro" id="IPR005645">
    <property type="entry name" value="FSH-like_dom"/>
</dbReference>
<evidence type="ECO:0000256" key="1">
    <source>
        <dbReference type="ARBA" id="ARBA00022801"/>
    </source>
</evidence>
<evidence type="ECO:0000313" key="3">
    <source>
        <dbReference type="EMBL" id="KAJ5180097.1"/>
    </source>
</evidence>
<gene>
    <name evidence="3" type="ORF">N7492_003307</name>
</gene>